<feature type="transmembrane region" description="Helical" evidence="8">
    <location>
        <begin position="12"/>
        <end position="33"/>
    </location>
</feature>
<dbReference type="HOGENOM" id="CLU_039390_3_0_4"/>
<sequence>FPMNDSTNRPRVLLRALGLIAFVAISFLTVKHIGLAIGANHTKDALVLLFAFMLLASSRLAYFGLLLPLSLLLGAYYPVAMAFGMPSYQAVSALLATDAREAKEFLELLPVSSVVIGALIPVGGYVAYRLADAFRFRIHRNKFLVIFFALYTVVVTDPWGFGDKLRRATLEATNERADILHLATQNTWPDASTSPTFDDYDDYVLVIGESARKDYFAAFGYPVANTPFLSATPGTLVDGLIAAGPNTTTSLRLMLTNSVGGQPNYGQTVVGLAQKAGAEVHWISNVSMNGEFATPVTAIAMKADHRVFLRSGLTNNHSLYDDAMLPLLQELLGRPHAGKRLIILHTVGSHPNICKKAAFAPERIPLRDKSLREIECYASSVRATDVFLEKVVSALKQSPRRWSMVYFADHGLSHHVQEGRPVLTHAPVGLEHFLVPLLRIRCDDQKHVLLESPKNGRNLLGGLASWMGIRSSALPPYELFDGDPDAFDPHVGKAIHKDAHDPAVDITGR</sequence>
<dbReference type="InterPro" id="IPR040423">
    <property type="entry name" value="PEA_transferase"/>
</dbReference>
<evidence type="ECO:0000256" key="5">
    <source>
        <dbReference type="ARBA" id="ARBA00022989"/>
    </source>
</evidence>
<dbReference type="PATRIC" id="fig|762967.3.peg.442"/>
<feature type="non-terminal residue" evidence="10">
    <location>
        <position position="1"/>
    </location>
</feature>
<dbReference type="InterPro" id="IPR000917">
    <property type="entry name" value="Sulfatase_N"/>
</dbReference>
<evidence type="ECO:0000313" key="10">
    <source>
        <dbReference type="EMBL" id="EHY32049.1"/>
    </source>
</evidence>
<reference evidence="10 11" key="1">
    <citation type="submission" date="2011-11" db="EMBL/GenBank/DDBJ databases">
        <authorList>
            <person name="Weinstock G."/>
            <person name="Sodergren E."/>
            <person name="Clifton S."/>
            <person name="Fulton L."/>
            <person name="Fulton B."/>
            <person name="Courtney L."/>
            <person name="Fronick C."/>
            <person name="Harrison M."/>
            <person name="Strong C."/>
            <person name="Farmer C."/>
            <person name="Delahaunty K."/>
            <person name="Markovic C."/>
            <person name="Hall O."/>
            <person name="Minx P."/>
            <person name="Tomlinson C."/>
            <person name="Mitreva M."/>
            <person name="Hou S."/>
            <person name="Chen J."/>
            <person name="Wollam A."/>
            <person name="Pepin K.H."/>
            <person name="Johnson M."/>
            <person name="Bhonagiri V."/>
            <person name="Zhang X."/>
            <person name="Suruliraj S."/>
            <person name="Warren W."/>
            <person name="Chinwalla A."/>
            <person name="Mardis E.R."/>
            <person name="Wilson R.K."/>
        </authorList>
    </citation>
    <scope>NUCLEOTIDE SEQUENCE [LARGE SCALE GENOMIC DNA]</scope>
    <source>
        <strain evidence="10 11">YIT 11816</strain>
    </source>
</reference>
<dbReference type="Gene3D" id="3.40.720.10">
    <property type="entry name" value="Alkaline Phosphatase, subunit A"/>
    <property type="match status" value="1"/>
</dbReference>
<evidence type="ECO:0000256" key="8">
    <source>
        <dbReference type="SAM" id="Phobius"/>
    </source>
</evidence>
<feature type="transmembrane region" description="Helical" evidence="8">
    <location>
        <begin position="45"/>
        <end position="62"/>
    </location>
</feature>
<proteinExistence type="inferred from homology"/>
<dbReference type="InterPro" id="IPR017850">
    <property type="entry name" value="Alkaline_phosphatase_core_sf"/>
</dbReference>
<comment type="similarity">
    <text evidence="7">Belongs to the phosphoethanolamine transferase family.</text>
</comment>
<dbReference type="Pfam" id="PF00884">
    <property type="entry name" value="Sulfatase"/>
    <property type="match status" value="1"/>
</dbReference>
<comment type="subcellular location">
    <subcellularLocation>
        <location evidence="1">Cell membrane</location>
        <topology evidence="1">Multi-pass membrane protein</topology>
    </subcellularLocation>
</comment>
<comment type="caution">
    <text evidence="10">The sequence shown here is derived from an EMBL/GenBank/DDBJ whole genome shotgun (WGS) entry which is preliminary data.</text>
</comment>
<dbReference type="InterPro" id="IPR058130">
    <property type="entry name" value="PEA_transf_C"/>
</dbReference>
<organism evidence="10 11">
    <name type="scientific">Sutterella parvirubra YIT 11816</name>
    <dbReference type="NCBI Taxonomy" id="762967"/>
    <lineage>
        <taxon>Bacteria</taxon>
        <taxon>Pseudomonadati</taxon>
        <taxon>Pseudomonadota</taxon>
        <taxon>Betaproteobacteria</taxon>
        <taxon>Burkholderiales</taxon>
        <taxon>Sutterellaceae</taxon>
        <taxon>Sutterella</taxon>
    </lineage>
</organism>
<feature type="transmembrane region" description="Helical" evidence="8">
    <location>
        <begin position="143"/>
        <end position="161"/>
    </location>
</feature>
<accession>H3KCT5</accession>
<gene>
    <name evidence="10" type="ORF">HMPREF9440_00539</name>
</gene>
<keyword evidence="5 8" id="KW-1133">Transmembrane helix</keyword>
<dbReference type="Proteomes" id="UP000004956">
    <property type="component" value="Unassembled WGS sequence"/>
</dbReference>
<dbReference type="PANTHER" id="PTHR30443:SF4">
    <property type="entry name" value="PHOSPHOETHANOLAMINE TRANSFERASE OPGE-RELATED"/>
    <property type="match status" value="1"/>
</dbReference>
<dbReference type="RefSeq" id="WP_008541096.1">
    <property type="nucleotide sequence ID" value="NZ_JH604887.1"/>
</dbReference>
<keyword evidence="3" id="KW-0808">Transferase</keyword>
<keyword evidence="11" id="KW-1185">Reference proteome</keyword>
<keyword evidence="2" id="KW-1003">Cell membrane</keyword>
<evidence type="ECO:0000313" key="11">
    <source>
        <dbReference type="Proteomes" id="UP000004956"/>
    </source>
</evidence>
<dbReference type="GO" id="GO:0016776">
    <property type="term" value="F:phosphotransferase activity, phosphate group as acceptor"/>
    <property type="evidence" value="ECO:0007669"/>
    <property type="project" value="TreeGrafter"/>
</dbReference>
<dbReference type="SUPFAM" id="SSF53649">
    <property type="entry name" value="Alkaline phosphatase-like"/>
    <property type="match status" value="1"/>
</dbReference>
<evidence type="ECO:0000256" key="3">
    <source>
        <dbReference type="ARBA" id="ARBA00022679"/>
    </source>
</evidence>
<dbReference type="GO" id="GO:0009244">
    <property type="term" value="P:lipopolysaccharide core region biosynthetic process"/>
    <property type="evidence" value="ECO:0007669"/>
    <property type="project" value="TreeGrafter"/>
</dbReference>
<dbReference type="PANTHER" id="PTHR30443">
    <property type="entry name" value="INNER MEMBRANE PROTEIN"/>
    <property type="match status" value="1"/>
</dbReference>
<dbReference type="AlphaFoldDB" id="H3KCT5"/>
<dbReference type="GO" id="GO:0005886">
    <property type="term" value="C:plasma membrane"/>
    <property type="evidence" value="ECO:0007669"/>
    <property type="project" value="UniProtKB-SubCell"/>
</dbReference>
<evidence type="ECO:0000256" key="6">
    <source>
        <dbReference type="ARBA" id="ARBA00023136"/>
    </source>
</evidence>
<feature type="transmembrane region" description="Helical" evidence="8">
    <location>
        <begin position="108"/>
        <end position="131"/>
    </location>
</feature>
<evidence type="ECO:0000256" key="4">
    <source>
        <dbReference type="ARBA" id="ARBA00022692"/>
    </source>
</evidence>
<keyword evidence="6 8" id="KW-0472">Membrane</keyword>
<protein>
    <submittedName>
        <fullName evidence="10">Arylsulfatase</fullName>
    </submittedName>
</protein>
<dbReference type="EMBL" id="AFBQ01000064">
    <property type="protein sequence ID" value="EHY32049.1"/>
    <property type="molecule type" value="Genomic_DNA"/>
</dbReference>
<evidence type="ECO:0000256" key="7">
    <source>
        <dbReference type="ARBA" id="ARBA00038481"/>
    </source>
</evidence>
<feature type="transmembrane region" description="Helical" evidence="8">
    <location>
        <begin position="69"/>
        <end position="88"/>
    </location>
</feature>
<evidence type="ECO:0000259" key="9">
    <source>
        <dbReference type="Pfam" id="PF00884"/>
    </source>
</evidence>
<dbReference type="STRING" id="762967.HMPREF9440_00539"/>
<evidence type="ECO:0000256" key="2">
    <source>
        <dbReference type="ARBA" id="ARBA00022475"/>
    </source>
</evidence>
<keyword evidence="4 8" id="KW-0812">Transmembrane</keyword>
<feature type="domain" description="Sulfatase N-terminal" evidence="9">
    <location>
        <begin position="202"/>
        <end position="459"/>
    </location>
</feature>
<dbReference type="CDD" id="cd16017">
    <property type="entry name" value="LptA"/>
    <property type="match status" value="1"/>
</dbReference>
<name>H3KCT5_9BURK</name>
<evidence type="ECO:0000256" key="1">
    <source>
        <dbReference type="ARBA" id="ARBA00004651"/>
    </source>
</evidence>